<keyword evidence="3" id="KW-1185">Reference proteome</keyword>
<feature type="compositionally biased region" description="Low complexity" evidence="1">
    <location>
        <begin position="238"/>
        <end position="247"/>
    </location>
</feature>
<proteinExistence type="predicted"/>
<protein>
    <recommendedName>
        <fullName evidence="4">Fungal N-terminal domain-containing protein</fullName>
    </recommendedName>
</protein>
<name>A0AA40D619_9PEZI</name>
<reference evidence="2" key="1">
    <citation type="submission" date="2023-06" db="EMBL/GenBank/DDBJ databases">
        <title>Genome-scale phylogeny and comparative genomics of the fungal order Sordariales.</title>
        <authorList>
            <consortium name="Lawrence Berkeley National Laboratory"/>
            <person name="Hensen N."/>
            <person name="Bonometti L."/>
            <person name="Westerberg I."/>
            <person name="Brannstrom I.O."/>
            <person name="Guillou S."/>
            <person name="Cros-Aarteil S."/>
            <person name="Calhoun S."/>
            <person name="Haridas S."/>
            <person name="Kuo A."/>
            <person name="Mondo S."/>
            <person name="Pangilinan J."/>
            <person name="Riley R."/>
            <person name="Labutti K."/>
            <person name="Andreopoulos B."/>
            <person name="Lipzen A."/>
            <person name="Chen C."/>
            <person name="Yanf M."/>
            <person name="Daum C."/>
            <person name="Ng V."/>
            <person name="Clum A."/>
            <person name="Steindorff A."/>
            <person name="Ohm R."/>
            <person name="Martin F."/>
            <person name="Silar P."/>
            <person name="Natvig D."/>
            <person name="Lalanne C."/>
            <person name="Gautier V."/>
            <person name="Ament-Velasquez S.L."/>
            <person name="Kruys A."/>
            <person name="Hutchinson M.I."/>
            <person name="Powell A.J."/>
            <person name="Barry K."/>
            <person name="Miller A.N."/>
            <person name="Grigoriev I.V."/>
            <person name="Debuchy R."/>
            <person name="Gladieux P."/>
            <person name="Thoren M.H."/>
            <person name="Johannesson H."/>
        </authorList>
    </citation>
    <scope>NUCLEOTIDE SEQUENCE</scope>
    <source>
        <strain evidence="2">CBS 307.81</strain>
    </source>
</reference>
<feature type="compositionally biased region" description="Polar residues" evidence="1">
    <location>
        <begin position="221"/>
        <end position="237"/>
    </location>
</feature>
<dbReference type="Proteomes" id="UP001174997">
    <property type="component" value="Unassembled WGS sequence"/>
</dbReference>
<dbReference type="AlphaFoldDB" id="A0AA40D619"/>
<dbReference type="EMBL" id="JAULSY010000133">
    <property type="protein sequence ID" value="KAK0663022.1"/>
    <property type="molecule type" value="Genomic_DNA"/>
</dbReference>
<evidence type="ECO:0008006" key="4">
    <source>
        <dbReference type="Google" id="ProtNLM"/>
    </source>
</evidence>
<evidence type="ECO:0000256" key="1">
    <source>
        <dbReference type="SAM" id="MobiDB-lite"/>
    </source>
</evidence>
<comment type="caution">
    <text evidence="2">The sequence shown here is derived from an EMBL/GenBank/DDBJ whole genome shotgun (WGS) entry which is preliminary data.</text>
</comment>
<evidence type="ECO:0000313" key="3">
    <source>
        <dbReference type="Proteomes" id="UP001174997"/>
    </source>
</evidence>
<accession>A0AA40D619</accession>
<feature type="region of interest" description="Disordered" evidence="1">
    <location>
        <begin position="214"/>
        <end position="247"/>
    </location>
</feature>
<gene>
    <name evidence="2" type="ORF">QBC41DRAFT_329336</name>
</gene>
<evidence type="ECO:0000313" key="2">
    <source>
        <dbReference type="EMBL" id="KAK0663022.1"/>
    </source>
</evidence>
<sequence>MDPFSISIGCITLLEVAQKTIKQLFELSKRYTDARSDLLTAITQLQSLTKVLELIQYDEENQRSMDTPDLKNDLIMDQVNFCMDMIEELQVVIASINDSRIKWAISGKAAVENIYKQLQTATEQLELILEVHVLAITKDIKNDTTELLLGQEQIGAQVQRLSEHMGLTENRGPSRPSIPRSLPSWTSQGVHVESIEQCDPDAGSTIDIHESTIDEPRYTNEAPSRTNSSHWSGSTVYSPPASIPSPTSTMDENARFITPPHHHPVEITPWLEYQHGTAMTLDIPHDVFWSSEVQYSPMTTTHDTAKPCNDITVEHVESPTAPPKEEIIRRQFKQATWSLATTKKKQKSVAETFKEMVRAASLKAASVAA</sequence>
<organism evidence="2 3">
    <name type="scientific">Cercophora samala</name>
    <dbReference type="NCBI Taxonomy" id="330535"/>
    <lineage>
        <taxon>Eukaryota</taxon>
        <taxon>Fungi</taxon>
        <taxon>Dikarya</taxon>
        <taxon>Ascomycota</taxon>
        <taxon>Pezizomycotina</taxon>
        <taxon>Sordariomycetes</taxon>
        <taxon>Sordariomycetidae</taxon>
        <taxon>Sordariales</taxon>
        <taxon>Lasiosphaeriaceae</taxon>
        <taxon>Cercophora</taxon>
    </lineage>
</organism>